<evidence type="ECO:0008006" key="3">
    <source>
        <dbReference type="Google" id="ProtNLM"/>
    </source>
</evidence>
<dbReference type="OrthoDB" id="17992at10239"/>
<accession>A0A0B5A3H6</accession>
<dbReference type="GeneID" id="23680375"/>
<evidence type="ECO:0000313" key="2">
    <source>
        <dbReference type="Proteomes" id="UP000031717"/>
    </source>
</evidence>
<gene>
    <name evidence="1" type="primary">15</name>
    <name evidence="1" type="ORF">PBI_KESHU_15</name>
</gene>
<name>A0A0B5A3H6_9CAUD</name>
<dbReference type="KEGG" id="vg:23680375"/>
<organism evidence="1 2">
    <name type="scientific">Mycobacterium phage Keshu</name>
    <dbReference type="NCBI Taxonomy" id="1567471"/>
    <lineage>
        <taxon>Viruses</taxon>
        <taxon>Duplodnaviria</taxon>
        <taxon>Heunggongvirae</taxon>
        <taxon>Uroviricota</taxon>
        <taxon>Caudoviricetes</taxon>
        <taxon>Weiservirinae</taxon>
        <taxon>Keshuvirus</taxon>
        <taxon>Keshuvirus keshu</taxon>
    </lineage>
</organism>
<reference evidence="1 2" key="1">
    <citation type="submission" date="2014-10" db="EMBL/GenBank/DDBJ databases">
        <authorList>
            <person name="Mthembu S."/>
            <person name="Kuvar S."/>
            <person name="Nduna N."/>
            <person name="Pillay S."/>
            <person name="Pillay T."/>
            <person name="Tang P.-C."/>
            <person name="Reddy N."/>
            <person name="Larsen M.H."/>
            <person name="Rubin E.J."/>
            <person name="Russell D.A."/>
            <person name="Guerrero C.A."/>
            <person name="Bowman C.A."/>
            <person name="Jacobs-Sera D."/>
            <person name="Hendrix R.W."/>
            <person name="Hatfull G.F."/>
        </authorList>
    </citation>
    <scope>NUCLEOTIDE SEQUENCE [LARGE SCALE GENOMIC DNA]</scope>
</reference>
<keyword evidence="2" id="KW-1185">Reference proteome</keyword>
<proteinExistence type="predicted"/>
<sequence length="94" mass="10055">MPYQPLDMPYGEHDKIRNSPEVTAAVEALARELAGKADALAGDPGGYKVNVEHGTDRVRATIHAESPKAIRAEIKSSPLMTIRAEQGPALGPRP</sequence>
<dbReference type="RefSeq" id="YP_009125767.1">
    <property type="nucleotide sequence ID" value="NC_026603.1"/>
</dbReference>
<evidence type="ECO:0000313" key="1">
    <source>
        <dbReference type="EMBL" id="AJD82235.1"/>
    </source>
</evidence>
<protein>
    <recommendedName>
        <fullName evidence="3">Head-to-tail connector protein</fullName>
    </recommendedName>
</protein>
<dbReference type="EMBL" id="KP027199">
    <property type="protein sequence ID" value="AJD82235.1"/>
    <property type="molecule type" value="Genomic_DNA"/>
</dbReference>
<dbReference type="Proteomes" id="UP000031717">
    <property type="component" value="Segment"/>
</dbReference>